<name>A0AAV3YLW8_9GAST</name>
<gene>
    <name evidence="2" type="ORF">PoB_000955400</name>
</gene>
<dbReference type="Proteomes" id="UP000735302">
    <property type="component" value="Unassembled WGS sequence"/>
</dbReference>
<feature type="region of interest" description="Disordered" evidence="1">
    <location>
        <begin position="40"/>
        <end position="96"/>
    </location>
</feature>
<dbReference type="AlphaFoldDB" id="A0AAV3YLW8"/>
<evidence type="ECO:0000256" key="1">
    <source>
        <dbReference type="SAM" id="MobiDB-lite"/>
    </source>
</evidence>
<reference evidence="2 3" key="1">
    <citation type="journal article" date="2021" name="Elife">
        <title>Chloroplast acquisition without the gene transfer in kleptoplastic sea slugs, Plakobranchus ocellatus.</title>
        <authorList>
            <person name="Maeda T."/>
            <person name="Takahashi S."/>
            <person name="Yoshida T."/>
            <person name="Shimamura S."/>
            <person name="Takaki Y."/>
            <person name="Nagai Y."/>
            <person name="Toyoda A."/>
            <person name="Suzuki Y."/>
            <person name="Arimoto A."/>
            <person name="Ishii H."/>
            <person name="Satoh N."/>
            <person name="Nishiyama T."/>
            <person name="Hasebe M."/>
            <person name="Maruyama T."/>
            <person name="Minagawa J."/>
            <person name="Obokata J."/>
            <person name="Shigenobu S."/>
        </authorList>
    </citation>
    <scope>NUCLEOTIDE SEQUENCE [LARGE SCALE GENOMIC DNA]</scope>
</reference>
<keyword evidence="3" id="KW-1185">Reference proteome</keyword>
<evidence type="ECO:0000313" key="2">
    <source>
        <dbReference type="EMBL" id="GFN83048.1"/>
    </source>
</evidence>
<dbReference type="EMBL" id="BLXT01001085">
    <property type="protein sequence ID" value="GFN83048.1"/>
    <property type="molecule type" value="Genomic_DNA"/>
</dbReference>
<feature type="compositionally biased region" description="Low complexity" evidence="1">
    <location>
        <begin position="41"/>
        <end position="62"/>
    </location>
</feature>
<proteinExistence type="predicted"/>
<accession>A0AAV3YLW8</accession>
<sequence>MERLSVLINQMIVPVIISTLVSPWYPQSGTRAGVTLIRVGRSPSVSSDSSSTTPAPRRTSLSVDSGEPGNLSSTAAAANGSRHQSREVVENVSTVV</sequence>
<evidence type="ECO:0000313" key="3">
    <source>
        <dbReference type="Proteomes" id="UP000735302"/>
    </source>
</evidence>
<comment type="caution">
    <text evidence="2">The sequence shown here is derived from an EMBL/GenBank/DDBJ whole genome shotgun (WGS) entry which is preliminary data.</text>
</comment>
<organism evidence="2 3">
    <name type="scientific">Plakobranchus ocellatus</name>
    <dbReference type="NCBI Taxonomy" id="259542"/>
    <lineage>
        <taxon>Eukaryota</taxon>
        <taxon>Metazoa</taxon>
        <taxon>Spiralia</taxon>
        <taxon>Lophotrochozoa</taxon>
        <taxon>Mollusca</taxon>
        <taxon>Gastropoda</taxon>
        <taxon>Heterobranchia</taxon>
        <taxon>Euthyneura</taxon>
        <taxon>Panpulmonata</taxon>
        <taxon>Sacoglossa</taxon>
        <taxon>Placobranchoidea</taxon>
        <taxon>Plakobranchidae</taxon>
        <taxon>Plakobranchus</taxon>
    </lineage>
</organism>
<protein>
    <submittedName>
        <fullName evidence="2">Uncharacterized protein</fullName>
    </submittedName>
</protein>